<dbReference type="OrthoDB" id="409725at2759"/>
<evidence type="ECO:0000313" key="2">
    <source>
        <dbReference type="EMBL" id="PHJ20187.1"/>
    </source>
</evidence>
<evidence type="ECO:0000313" key="3">
    <source>
        <dbReference type="Proteomes" id="UP000221165"/>
    </source>
</evidence>
<dbReference type="InterPro" id="IPR000626">
    <property type="entry name" value="Ubiquitin-like_dom"/>
</dbReference>
<dbReference type="VEuPathDB" id="ToxoDB:CSUI_005974"/>
<dbReference type="CDD" id="cd17044">
    <property type="entry name" value="Ubl_TBCE"/>
    <property type="match status" value="1"/>
</dbReference>
<dbReference type="Pfam" id="PF14560">
    <property type="entry name" value="Ubiquitin_2"/>
    <property type="match status" value="1"/>
</dbReference>
<feature type="domain" description="Ubiquitin-like" evidence="1">
    <location>
        <begin position="37"/>
        <end position="97"/>
    </location>
</feature>
<name>A0A2C6KRX6_9APIC</name>
<gene>
    <name evidence="2" type="ORF">CSUI_005974</name>
</gene>
<dbReference type="EMBL" id="MIGC01002970">
    <property type="protein sequence ID" value="PHJ20187.1"/>
    <property type="molecule type" value="Genomic_DNA"/>
</dbReference>
<dbReference type="AlphaFoldDB" id="A0A2C6KRX6"/>
<evidence type="ECO:0000259" key="1">
    <source>
        <dbReference type="Pfam" id="PF14560"/>
    </source>
</evidence>
<dbReference type="SUPFAM" id="SSF54236">
    <property type="entry name" value="Ubiquitin-like"/>
    <property type="match status" value="1"/>
</dbReference>
<organism evidence="2 3">
    <name type="scientific">Cystoisospora suis</name>
    <dbReference type="NCBI Taxonomy" id="483139"/>
    <lineage>
        <taxon>Eukaryota</taxon>
        <taxon>Sar</taxon>
        <taxon>Alveolata</taxon>
        <taxon>Apicomplexa</taxon>
        <taxon>Conoidasida</taxon>
        <taxon>Coccidia</taxon>
        <taxon>Eucoccidiorida</taxon>
        <taxon>Eimeriorina</taxon>
        <taxon>Sarcocystidae</taxon>
        <taxon>Cystoisospora</taxon>
    </lineage>
</organism>
<dbReference type="RefSeq" id="XP_067921878.1">
    <property type="nucleotide sequence ID" value="XM_068066139.1"/>
</dbReference>
<dbReference type="GeneID" id="94429350"/>
<proteinExistence type="predicted"/>
<reference evidence="2 3" key="1">
    <citation type="journal article" date="2017" name="Int. J. Parasitol.">
        <title>The genome of the protozoan parasite Cystoisospora suis and a reverse vaccinology approach to identify vaccine candidates.</title>
        <authorList>
            <person name="Palmieri N."/>
            <person name="Shrestha A."/>
            <person name="Ruttkowski B."/>
            <person name="Beck T."/>
            <person name="Vogl C."/>
            <person name="Tomley F."/>
            <person name="Blake D.P."/>
            <person name="Joachim A."/>
        </authorList>
    </citation>
    <scope>NUCLEOTIDE SEQUENCE [LARGE SCALE GENOMIC DNA]</scope>
    <source>
        <strain evidence="2 3">Wien I</strain>
    </source>
</reference>
<dbReference type="Proteomes" id="UP000221165">
    <property type="component" value="Unassembled WGS sequence"/>
</dbReference>
<comment type="caution">
    <text evidence="2">The sequence shown here is derived from an EMBL/GenBank/DDBJ whole genome shotgun (WGS) entry which is preliminary data.</text>
</comment>
<accession>A0A2C6KRX6</accession>
<dbReference type="InterPro" id="IPR029071">
    <property type="entry name" value="Ubiquitin-like_domsf"/>
</dbReference>
<dbReference type="Gene3D" id="3.10.20.90">
    <property type="entry name" value="Phosphatidylinositol 3-kinase Catalytic Subunit, Chain A, domain 1"/>
    <property type="match status" value="1"/>
</dbReference>
<sequence length="123" mass="13808">MTSKEEEMRRGKNVIASSLVKVLLQPAEASIFHLSPVQKNLSRNMQIRDLKTLCMRLFGLPVSRMNLLYNDGMMPISIPLDDDFASLDFFGFSQDGTSVVRVQGLEGDNDADNGNAHQQEYNQ</sequence>
<keyword evidence="3" id="KW-1185">Reference proteome</keyword>
<dbReference type="InterPro" id="IPR044079">
    <property type="entry name" value="Ubl_TBCE"/>
</dbReference>
<protein>
    <submittedName>
        <fullName evidence="2">Cap-gly domain-containing protein</fullName>
    </submittedName>
</protein>